<reference evidence="1 2" key="1">
    <citation type="journal article" date="2011" name="Microbiology">
        <title>The Pseudomonas aeruginosa generalized transducing phage phiPA3 is a new member of the phiKZ-like group of 'jumbo' phages, and infects model laboratory strains and clinical isolates from cystic fibrosis patients.</title>
        <authorList>
            <person name="Monson R."/>
            <person name="Foulds I."/>
            <person name="Foweraker J."/>
            <person name="Welch M."/>
            <person name="Salmond G.P."/>
        </authorList>
    </citation>
    <scope>NUCLEOTIDE SEQUENCE [LARGE SCALE GENOMIC DNA]</scope>
</reference>
<proteinExistence type="predicted"/>
<protein>
    <submittedName>
        <fullName evidence="1">Uncharacterized protein 044</fullName>
    </submittedName>
</protein>
<evidence type="ECO:0000313" key="2">
    <source>
        <dbReference type="Proteomes" id="UP000008388"/>
    </source>
</evidence>
<gene>
    <name evidence="1" type="primary">044</name>
</gene>
<dbReference type="EMBL" id="HQ630627">
    <property type="protein sequence ID" value="AEH03471.1"/>
    <property type="molecule type" value="Genomic_DNA"/>
</dbReference>
<name>F8SJS6_BPPA3</name>
<organismHost>
    <name type="scientific">Pseudomonas aeruginosa</name>
    <dbReference type="NCBI Taxonomy" id="287"/>
</organismHost>
<dbReference type="KEGG" id="vg:26643575"/>
<dbReference type="Proteomes" id="UP000008388">
    <property type="component" value="Segment"/>
</dbReference>
<accession>F8SJS6</accession>
<dbReference type="OrthoDB" id="38801at10239"/>
<keyword evidence="2" id="KW-1185">Reference proteome</keyword>
<evidence type="ECO:0000313" key="1">
    <source>
        <dbReference type="EMBL" id="AEH03471.1"/>
    </source>
</evidence>
<organism evidence="1 2">
    <name type="scientific">Pseudomonas phage PhiPA3</name>
    <name type="common">Pseudomonas aeruginosa phage PhiPA3</name>
    <dbReference type="NCBI Taxonomy" id="998086"/>
    <lineage>
        <taxon>Viruses</taxon>
        <taxon>Duplodnaviria</taxon>
        <taxon>Heunggongvirae</taxon>
        <taxon>Uroviricota</taxon>
        <taxon>Caudoviricetes</taxon>
        <taxon>Chimalliviridae</taxon>
        <taxon>Miltoncavirus</taxon>
        <taxon>Miltoncavirus PhiPA3</taxon>
    </lineage>
</organism>
<dbReference type="RefSeq" id="YP_009217127.1">
    <property type="nucleotide sequence ID" value="NC_028999.1"/>
</dbReference>
<sequence>MSNNPEQIVLPEYNVGVMVDHKDIDTHLTRMCDVIRNVALQTFVPKDENDEIMPEDSVKVLLHTCVNEYMQYVFSQPPKVNMPFVNYLDEHFARVAEPIKNDPQKLNYLETKFAQACGAVGNCLIPAANELAQQGYAVEQVQNFHVGYNNTYYVLTGEDFGIEAEMDENS</sequence>
<dbReference type="GeneID" id="26643575"/>